<evidence type="ECO:0000256" key="4">
    <source>
        <dbReference type="PROSITE-ProRule" id="PRU00221"/>
    </source>
</evidence>
<sequence length="286" mass="31936">LTLSWNCDGTRLASGAEKSVAVATFDNLFLGFGHGEQVDHVAFHPSNTHILASASSDRTIRLWDIRQTLTHTKMPTKSQNLNVAWSPCGTYFLYGDKEDTIYMVDSRTLKNLRSEALREETNEFAFEPTGKHLLVAHGGGRFSIYRLTFFEMERIRSIQAHSPQSTCVCVAVAPNGKFFAIGASDALCSVWDSKQLICCTTLGRLDYPLRSISFSVNSNLIATASEDQFIDIAWAETGERVHELRVNAETFTCSWHPNEYLLAFASAPTNDSRDRDVTVKLFGFTM</sequence>
<dbReference type="InterPro" id="IPR019775">
    <property type="entry name" value="WD40_repeat_CS"/>
</dbReference>
<organism evidence="5">
    <name type="scientific">Enterobius vermicularis</name>
    <name type="common">Human pinworm</name>
    <dbReference type="NCBI Taxonomy" id="51028"/>
    <lineage>
        <taxon>Eukaryota</taxon>
        <taxon>Metazoa</taxon>
        <taxon>Ecdysozoa</taxon>
        <taxon>Nematoda</taxon>
        <taxon>Chromadorea</taxon>
        <taxon>Rhabditida</taxon>
        <taxon>Spirurina</taxon>
        <taxon>Oxyuridomorpha</taxon>
        <taxon>Oxyuroidea</taxon>
        <taxon>Oxyuridae</taxon>
        <taxon>Enterobius</taxon>
    </lineage>
</organism>
<evidence type="ECO:0000256" key="2">
    <source>
        <dbReference type="ARBA" id="ARBA00022737"/>
    </source>
</evidence>
<dbReference type="InterPro" id="IPR015943">
    <property type="entry name" value="WD40/YVTN_repeat-like_dom_sf"/>
</dbReference>
<dbReference type="PROSITE" id="PS00678">
    <property type="entry name" value="WD_REPEATS_1"/>
    <property type="match status" value="1"/>
</dbReference>
<feature type="repeat" description="WD" evidence="4">
    <location>
        <begin position="31"/>
        <end position="66"/>
    </location>
</feature>
<proteinExistence type="inferred from homology"/>
<dbReference type="SUPFAM" id="SSF50978">
    <property type="entry name" value="WD40 repeat-like"/>
    <property type="match status" value="1"/>
</dbReference>
<dbReference type="GO" id="GO:0000445">
    <property type="term" value="C:THO complex part of transcription export complex"/>
    <property type="evidence" value="ECO:0007669"/>
    <property type="project" value="TreeGrafter"/>
</dbReference>
<dbReference type="GO" id="GO:0006406">
    <property type="term" value="P:mRNA export from nucleus"/>
    <property type="evidence" value="ECO:0007669"/>
    <property type="project" value="InterPro"/>
</dbReference>
<comment type="similarity">
    <text evidence="3">Belongs to the THOC3 family.</text>
</comment>
<dbReference type="AlphaFoldDB" id="A0A0N4UYQ9"/>
<name>A0A0N4UYQ9_ENTVE</name>
<dbReference type="InterPro" id="IPR036322">
    <property type="entry name" value="WD40_repeat_dom_sf"/>
</dbReference>
<dbReference type="PANTHER" id="PTHR22839">
    <property type="entry name" value="THO COMPLEX SUBUNIT 3 THO3"/>
    <property type="match status" value="1"/>
</dbReference>
<dbReference type="Gene3D" id="2.130.10.10">
    <property type="entry name" value="YVTN repeat-like/Quinoprotein amine dehydrogenase"/>
    <property type="match status" value="2"/>
</dbReference>
<dbReference type="SMART" id="SM00320">
    <property type="entry name" value="WD40"/>
    <property type="match status" value="4"/>
</dbReference>
<dbReference type="WBParaSite" id="EVEC_0000272701-mRNA-1">
    <property type="protein sequence ID" value="EVEC_0000272701-mRNA-1"/>
    <property type="gene ID" value="EVEC_0000272701"/>
</dbReference>
<protein>
    <submittedName>
        <fullName evidence="5">WD_REPEATS_REGION domain-containing protein</fullName>
    </submittedName>
</protein>
<accession>A0A0N4UYQ9</accession>
<dbReference type="PANTHER" id="PTHR22839:SF0">
    <property type="entry name" value="THO COMPLEX SUBUNIT 3"/>
    <property type="match status" value="1"/>
</dbReference>
<evidence type="ECO:0000313" key="5">
    <source>
        <dbReference type="WBParaSite" id="EVEC_0000272701-mRNA-1"/>
    </source>
</evidence>
<evidence type="ECO:0000256" key="3">
    <source>
        <dbReference type="ARBA" id="ARBA00046343"/>
    </source>
</evidence>
<keyword evidence="2" id="KW-0677">Repeat</keyword>
<dbReference type="PROSITE" id="PS50082">
    <property type="entry name" value="WD_REPEATS_2"/>
    <property type="match status" value="1"/>
</dbReference>
<evidence type="ECO:0000256" key="1">
    <source>
        <dbReference type="ARBA" id="ARBA00022574"/>
    </source>
</evidence>
<dbReference type="PROSITE" id="PS50294">
    <property type="entry name" value="WD_REPEATS_REGION"/>
    <property type="match status" value="1"/>
</dbReference>
<keyword evidence="1 4" id="KW-0853">WD repeat</keyword>
<dbReference type="InterPro" id="IPR040132">
    <property type="entry name" value="Tex1/THOC3"/>
</dbReference>
<reference evidence="5" key="1">
    <citation type="submission" date="2017-02" db="UniProtKB">
        <authorList>
            <consortium name="WormBaseParasite"/>
        </authorList>
    </citation>
    <scope>IDENTIFICATION</scope>
</reference>
<dbReference type="InterPro" id="IPR001680">
    <property type="entry name" value="WD40_rpt"/>
</dbReference>
<dbReference type="Pfam" id="PF00400">
    <property type="entry name" value="WD40"/>
    <property type="match status" value="3"/>
</dbReference>